<feature type="domain" description="Capsule synthesis protein CapA" evidence="2">
    <location>
        <begin position="41"/>
        <end position="284"/>
    </location>
</feature>
<accession>A0A8T3VIT0</accession>
<comment type="similarity">
    <text evidence="1">Belongs to the CapA family.</text>
</comment>
<name>A0A8T3VIT0_9EURY</name>
<dbReference type="InterPro" id="IPR052169">
    <property type="entry name" value="CW_Biosynth-Accessory"/>
</dbReference>
<dbReference type="SUPFAM" id="SSF56300">
    <property type="entry name" value="Metallo-dependent phosphatases"/>
    <property type="match status" value="1"/>
</dbReference>
<dbReference type="Pfam" id="PF09587">
    <property type="entry name" value="PGA_cap"/>
    <property type="match status" value="1"/>
</dbReference>
<dbReference type="Gene3D" id="3.60.21.10">
    <property type="match status" value="1"/>
</dbReference>
<proteinExistence type="inferred from homology"/>
<comment type="caution">
    <text evidence="3">The sequence shown here is derived from an EMBL/GenBank/DDBJ whole genome shotgun (WGS) entry which is preliminary data.</text>
</comment>
<dbReference type="EMBL" id="SUTF01000005">
    <property type="protein sequence ID" value="MBE6510487.1"/>
    <property type="molecule type" value="Genomic_DNA"/>
</dbReference>
<dbReference type="InterPro" id="IPR019079">
    <property type="entry name" value="Capsule_synth_CapA"/>
</dbReference>
<dbReference type="Proteomes" id="UP000713479">
    <property type="component" value="Unassembled WGS sequence"/>
</dbReference>
<reference evidence="3" key="1">
    <citation type="submission" date="2019-04" db="EMBL/GenBank/DDBJ databases">
        <title>Evolution of Biomass-Degrading Anaerobic Consortia Revealed by Metagenomics.</title>
        <authorList>
            <person name="Peng X."/>
        </authorList>
    </citation>
    <scope>NUCLEOTIDE SEQUENCE</scope>
    <source>
        <strain evidence="3">SIG13</strain>
    </source>
</reference>
<gene>
    <name evidence="3" type="ORF">E7Z74_04375</name>
</gene>
<dbReference type="CDD" id="cd07381">
    <property type="entry name" value="MPP_CapA"/>
    <property type="match status" value="1"/>
</dbReference>
<evidence type="ECO:0000313" key="4">
    <source>
        <dbReference type="Proteomes" id="UP000713479"/>
    </source>
</evidence>
<sequence length="358" mass="38990">MRLKKLLIVLVVILVILLAVAAFGTFYNGEAISNEPKENVSIAIVGDVMFARNMPSVLSMDSSPFAGVSNVTSNADLLIINFENAATTSTNAVKGDVPLKCDPSYVPLAKANNNTIATLANNHVCDYGIDGMRDTIKYVSDAGMTPMGAGENEDDAHKAVTQNINGRNITVLNYMDSNNFAEYSYEVLPYANGSAPGYSAYNSADAQKQISEARGNGSDFVIASMHFGNEYSRSPNQDQEKIAHELIDYGADVVIGAHPHVTQGVEMYKGKPICYSMGNFIFDLARADTQRDYFVGMDLVNDTCELTIYPVYMSGYLPYFMSAEDGKALLEELNPQCDQLNITENGTGKLTFNLTEDK</sequence>
<evidence type="ECO:0000256" key="1">
    <source>
        <dbReference type="ARBA" id="ARBA00005662"/>
    </source>
</evidence>
<dbReference type="AlphaFoldDB" id="A0A8T3VIT0"/>
<protein>
    <submittedName>
        <fullName evidence="3">CapA family protein</fullName>
    </submittedName>
</protein>
<evidence type="ECO:0000259" key="2">
    <source>
        <dbReference type="SMART" id="SM00854"/>
    </source>
</evidence>
<dbReference type="SMART" id="SM00854">
    <property type="entry name" value="PGA_cap"/>
    <property type="match status" value="1"/>
</dbReference>
<dbReference type="InterPro" id="IPR029052">
    <property type="entry name" value="Metallo-depent_PP-like"/>
</dbReference>
<evidence type="ECO:0000313" key="3">
    <source>
        <dbReference type="EMBL" id="MBE6510487.1"/>
    </source>
</evidence>
<dbReference type="PANTHER" id="PTHR33393:SF11">
    <property type="entry name" value="POLYGLUTAMINE SYNTHESIS ACCESSORY PROTEIN RV0574C-RELATED"/>
    <property type="match status" value="1"/>
</dbReference>
<dbReference type="PANTHER" id="PTHR33393">
    <property type="entry name" value="POLYGLUTAMINE SYNTHESIS ACCESSORY PROTEIN RV0574C-RELATED"/>
    <property type="match status" value="1"/>
</dbReference>
<organism evidence="3 4">
    <name type="scientific">Methanobrevibacter millerae</name>
    <dbReference type="NCBI Taxonomy" id="230361"/>
    <lineage>
        <taxon>Archaea</taxon>
        <taxon>Methanobacteriati</taxon>
        <taxon>Methanobacteriota</taxon>
        <taxon>Methanomada group</taxon>
        <taxon>Methanobacteria</taxon>
        <taxon>Methanobacteriales</taxon>
        <taxon>Methanobacteriaceae</taxon>
        <taxon>Methanobrevibacter</taxon>
    </lineage>
</organism>